<dbReference type="EMBL" id="CAJJDN010000093">
    <property type="protein sequence ID" value="CAD8109441.1"/>
    <property type="molecule type" value="Genomic_DNA"/>
</dbReference>
<evidence type="ECO:0000313" key="1">
    <source>
        <dbReference type="EMBL" id="CAD8109441.1"/>
    </source>
</evidence>
<dbReference type="AlphaFoldDB" id="A0A8S1Q2J4"/>
<dbReference type="Proteomes" id="UP000692954">
    <property type="component" value="Unassembled WGS sequence"/>
</dbReference>
<reference evidence="1" key="1">
    <citation type="submission" date="2021-01" db="EMBL/GenBank/DDBJ databases">
        <authorList>
            <consortium name="Genoscope - CEA"/>
            <person name="William W."/>
        </authorList>
    </citation>
    <scope>NUCLEOTIDE SEQUENCE</scope>
</reference>
<sequence length="60" mass="7390">MIKQNCFTRKLQQMILLQISFRRDTCFTNYNRIQRQPAFHLVNPQQHPDCSYIQMIWCQN</sequence>
<accession>A0A8S1Q2J4</accession>
<organism evidence="1 2">
    <name type="scientific">Paramecium sonneborni</name>
    <dbReference type="NCBI Taxonomy" id="65129"/>
    <lineage>
        <taxon>Eukaryota</taxon>
        <taxon>Sar</taxon>
        <taxon>Alveolata</taxon>
        <taxon>Ciliophora</taxon>
        <taxon>Intramacronucleata</taxon>
        <taxon>Oligohymenophorea</taxon>
        <taxon>Peniculida</taxon>
        <taxon>Parameciidae</taxon>
        <taxon>Paramecium</taxon>
    </lineage>
</organism>
<gene>
    <name evidence="1" type="ORF">PSON_ATCC_30995.1.T0930176</name>
</gene>
<keyword evidence="2" id="KW-1185">Reference proteome</keyword>
<proteinExistence type="predicted"/>
<evidence type="ECO:0000313" key="2">
    <source>
        <dbReference type="Proteomes" id="UP000692954"/>
    </source>
</evidence>
<comment type="caution">
    <text evidence="1">The sequence shown here is derived from an EMBL/GenBank/DDBJ whole genome shotgun (WGS) entry which is preliminary data.</text>
</comment>
<protein>
    <submittedName>
        <fullName evidence="1">Uncharacterized protein</fullName>
    </submittedName>
</protein>
<name>A0A8S1Q2J4_9CILI</name>